<dbReference type="AlphaFoldDB" id="A0A257LW59"/>
<comment type="caution">
    <text evidence="5">The sequence shown here is derived from an EMBL/GenBank/DDBJ whole genome shotgun (WGS) entry which is preliminary data.</text>
</comment>
<accession>A0A257LW59</accession>
<feature type="domain" description="Glycoside hydrolase family 57 N-terminal" evidence="4">
    <location>
        <begin position="33"/>
        <end position="454"/>
    </location>
</feature>
<dbReference type="InterPro" id="IPR004300">
    <property type="entry name" value="Glyco_hydro_57_N"/>
</dbReference>
<evidence type="ECO:0000259" key="4">
    <source>
        <dbReference type="Pfam" id="PF03065"/>
    </source>
</evidence>
<dbReference type="Proteomes" id="UP000216312">
    <property type="component" value="Unassembled WGS sequence"/>
</dbReference>
<dbReference type="InterPro" id="IPR027291">
    <property type="entry name" value="Glyco_hydro_38_N_sf"/>
</dbReference>
<evidence type="ECO:0000313" key="6">
    <source>
        <dbReference type="Proteomes" id="UP000216312"/>
    </source>
</evidence>
<evidence type="ECO:0000256" key="2">
    <source>
        <dbReference type="ARBA" id="ARBA00023277"/>
    </source>
</evidence>
<evidence type="ECO:0000256" key="1">
    <source>
        <dbReference type="ARBA" id="ARBA00006821"/>
    </source>
</evidence>
<dbReference type="GO" id="GO:0005975">
    <property type="term" value="P:carbohydrate metabolic process"/>
    <property type="evidence" value="ECO:0007669"/>
    <property type="project" value="InterPro"/>
</dbReference>
<dbReference type="PANTHER" id="PTHR36306">
    <property type="entry name" value="ALPHA-AMYLASE-RELATED-RELATED"/>
    <property type="match status" value="1"/>
</dbReference>
<dbReference type="InterPro" id="IPR011330">
    <property type="entry name" value="Glyco_hydro/deAcase_b/a-brl"/>
</dbReference>
<evidence type="ECO:0000256" key="3">
    <source>
        <dbReference type="RuleBase" id="RU361196"/>
    </source>
</evidence>
<dbReference type="SUPFAM" id="SSF88713">
    <property type="entry name" value="Glycoside hydrolase/deacetylase"/>
    <property type="match status" value="1"/>
</dbReference>
<dbReference type="Pfam" id="PF03065">
    <property type="entry name" value="Glyco_hydro_57"/>
    <property type="match status" value="1"/>
</dbReference>
<dbReference type="GO" id="GO:0003824">
    <property type="term" value="F:catalytic activity"/>
    <property type="evidence" value="ECO:0007669"/>
    <property type="project" value="InterPro"/>
</dbReference>
<dbReference type="InterPro" id="IPR052046">
    <property type="entry name" value="GH57_Enzymes"/>
</dbReference>
<keyword evidence="2 3" id="KW-0119">Carbohydrate metabolism</keyword>
<comment type="similarity">
    <text evidence="1 3">Belongs to the glycosyl hydrolase 57 family.</text>
</comment>
<name>A0A257LW59_UNCW3</name>
<organism evidence="5 6">
    <name type="scientific">candidate division WOR-3 bacterium 4484_18</name>
    <dbReference type="NCBI Taxonomy" id="2020626"/>
    <lineage>
        <taxon>Bacteria</taxon>
        <taxon>Bacteria division WOR-3</taxon>
    </lineage>
</organism>
<protein>
    <recommendedName>
        <fullName evidence="4">Glycoside hydrolase family 57 N-terminal domain-containing protein</fullName>
    </recommendedName>
</protein>
<dbReference type="EMBL" id="NMUJ01000017">
    <property type="protein sequence ID" value="OYV03196.1"/>
    <property type="molecule type" value="Genomic_DNA"/>
</dbReference>
<dbReference type="PANTHER" id="PTHR36306:SF1">
    <property type="entry name" value="ALPHA-AMYLASE-RELATED"/>
    <property type="match status" value="1"/>
</dbReference>
<dbReference type="CDD" id="cd10796">
    <property type="entry name" value="GH57N_APU"/>
    <property type="match status" value="1"/>
</dbReference>
<proteinExistence type="inferred from homology"/>
<dbReference type="Gene3D" id="3.20.110.10">
    <property type="entry name" value="Glycoside hydrolase 38, N terminal domain"/>
    <property type="match status" value="2"/>
</dbReference>
<reference evidence="6" key="1">
    <citation type="submission" date="2017-07" db="EMBL/GenBank/DDBJ databases">
        <title>Novel pathways for hydrocarbon cycling and metabolic interdependencies in hydrothermal sediment communities.</title>
        <authorList>
            <person name="Dombrowski N."/>
            <person name="Seitz K."/>
            <person name="Teske A."/>
            <person name="Baker B."/>
        </authorList>
    </citation>
    <scope>NUCLEOTIDE SEQUENCE [LARGE SCALE GENOMIC DNA]</scope>
</reference>
<evidence type="ECO:0000313" key="5">
    <source>
        <dbReference type="EMBL" id="OYV03196.1"/>
    </source>
</evidence>
<sequence>MLTYPTSTLYLGVWILLLWMHTVISDPNVYLLILWNQHQPRYFKNPTTGEYTKPWVRLHCTKDYYDMAAMLEKYPQVHCVINLTPSLISQIRDMVAMYESGKPTDIYMRLTLKPADVLTDSEKLFIAENFFSANWRNMIDRYPRYHELRLKRRFKPDGSLDVEATLNNYTVQDWRDLQVWFNLTWVDPSFQDDTVELPTGKHVTVRHLIEKARNFTEHDKRELIDTHIEIMRAVLPIHKTLRDSGQIELVTTPFYHPILPLLCDNGMGFRYPEDADTQVRKAITFYEEIFGTPPTGMWPAEGAVSESVIPIFARNGIKWIASDEQVLARTLGKGYCSAHEKYKPYIAVSDTYSVYIIFRDTRLSDAIGFVYSGMDPQAAVDDFIANLESIRQQFVDSKYPPLVSVILDGENPWENYPNDGRDFLNALYSSLQDIDWITPVTLTDFLSMFPVRDTLYNLHAGSWSQRTRCVMGSHLRSRRFRLVLVVWARSICT</sequence>
<gene>
    <name evidence="5" type="ORF">CGW93_02045</name>
</gene>